<evidence type="ECO:0000313" key="1">
    <source>
        <dbReference type="EMBL" id="EPR65074.1"/>
    </source>
</evidence>
<evidence type="ECO:0000313" key="2">
    <source>
        <dbReference type="Proteomes" id="UP000014974"/>
    </source>
</evidence>
<dbReference type="EMBL" id="ATNM01000201">
    <property type="protein sequence ID" value="EPR65074.1"/>
    <property type="molecule type" value="Genomic_DNA"/>
</dbReference>
<dbReference type="AlphaFoldDB" id="S7WE44"/>
<proteinExistence type="predicted"/>
<reference evidence="1 2" key="1">
    <citation type="journal article" date="2013" name="Genome Announc.">
        <title>Draft Genome Sequence of Cyclobacterium qasimii Strain M12-11BT, Isolated from Arctic Marine Sediment.</title>
        <authorList>
            <person name="Shivaji S."/>
            <person name="Ara S."/>
            <person name="Singh A."/>
            <person name="Kumar Pinnaka A."/>
        </authorList>
    </citation>
    <scope>NUCLEOTIDE SEQUENCE [LARGE SCALE GENOMIC DNA]</scope>
    <source>
        <strain evidence="1 2">M12-11B</strain>
    </source>
</reference>
<name>S7WE44_9BACT</name>
<protein>
    <submittedName>
        <fullName evidence="1">Uncharacterized protein</fullName>
    </submittedName>
</protein>
<sequence length="68" mass="7843">MWIDSITHTGNQGPRRAIHRKEKGVLLIFRKMVAGEKLAINNNVYPVTNFLSRNFLRHGGLIRKQSDQ</sequence>
<accession>S7WE44</accession>
<dbReference type="Proteomes" id="UP000014974">
    <property type="component" value="Unassembled WGS sequence"/>
</dbReference>
<dbReference type="STRING" id="641524.ADICYQ_5919"/>
<comment type="caution">
    <text evidence="1">The sequence shown here is derived from an EMBL/GenBank/DDBJ whole genome shotgun (WGS) entry which is preliminary data.</text>
</comment>
<organism evidence="1 2">
    <name type="scientific">Cyclobacterium qasimii M12-11B</name>
    <dbReference type="NCBI Taxonomy" id="641524"/>
    <lineage>
        <taxon>Bacteria</taxon>
        <taxon>Pseudomonadati</taxon>
        <taxon>Bacteroidota</taxon>
        <taxon>Cytophagia</taxon>
        <taxon>Cytophagales</taxon>
        <taxon>Cyclobacteriaceae</taxon>
        <taxon>Cyclobacterium</taxon>
    </lineage>
</organism>
<gene>
    <name evidence="1" type="ORF">ADICYQ_5919</name>
</gene>